<organism evidence="2 3">
    <name type="scientific">Thalassomonas haliotis</name>
    <dbReference type="NCBI Taxonomy" id="485448"/>
    <lineage>
        <taxon>Bacteria</taxon>
        <taxon>Pseudomonadati</taxon>
        <taxon>Pseudomonadota</taxon>
        <taxon>Gammaproteobacteria</taxon>
        <taxon>Alteromonadales</taxon>
        <taxon>Colwelliaceae</taxon>
        <taxon>Thalassomonas</taxon>
    </lineage>
</organism>
<reference evidence="2 3" key="1">
    <citation type="journal article" date="2022" name="Mar. Drugs">
        <title>Bioassay-Guided Fractionation Leads to the Detection of Cholic Acid Generated by the Rare Thalassomonas sp.</title>
        <authorList>
            <person name="Pheiffer F."/>
            <person name="Schneider Y.K."/>
            <person name="Hansen E.H."/>
            <person name="Andersen J.H."/>
            <person name="Isaksson J."/>
            <person name="Busche T."/>
            <person name="R C."/>
            <person name="Kalinowski J."/>
            <person name="Zyl L.V."/>
            <person name="Trindade M."/>
        </authorList>
    </citation>
    <scope>NUCLEOTIDE SEQUENCE [LARGE SCALE GENOMIC DNA]</scope>
    <source>
        <strain evidence="2 3">A5K-61T</strain>
    </source>
</reference>
<accession>A0ABY7VCQ6</accession>
<sequence length="90" mass="9795">MAEYHHTPEPSSAKVKYPSSRQLTALETTCGTSVKPRAIGINYVPVILEPCLVLRGKWFREAGFVIGEKVTVTIDKGKLVIIPSKALPGC</sequence>
<dbReference type="EMBL" id="CP059693">
    <property type="protein sequence ID" value="WDE10703.1"/>
    <property type="molecule type" value="Genomic_DNA"/>
</dbReference>
<dbReference type="InterPro" id="IPR014944">
    <property type="entry name" value="Toxin_SymE-like"/>
</dbReference>
<dbReference type="RefSeq" id="WP_274050762.1">
    <property type="nucleotide sequence ID" value="NZ_CP059693.1"/>
</dbReference>
<keyword evidence="3" id="KW-1185">Reference proteome</keyword>
<name>A0ABY7VCQ6_9GAMM</name>
<evidence type="ECO:0000313" key="3">
    <source>
        <dbReference type="Proteomes" id="UP001215231"/>
    </source>
</evidence>
<dbReference type="Proteomes" id="UP001215231">
    <property type="component" value="Chromosome"/>
</dbReference>
<protein>
    <submittedName>
        <fullName evidence="2">Type I addiction module toxin, SymE family</fullName>
    </submittedName>
</protein>
<gene>
    <name evidence="2" type="ORF">H3N35_20980</name>
</gene>
<feature type="domain" description="Toxin SymE-like" evidence="1">
    <location>
        <begin position="50"/>
        <end position="83"/>
    </location>
</feature>
<dbReference type="Pfam" id="PF08845">
    <property type="entry name" value="SymE_toxin"/>
    <property type="match status" value="1"/>
</dbReference>
<proteinExistence type="predicted"/>
<evidence type="ECO:0000259" key="1">
    <source>
        <dbReference type="Pfam" id="PF08845"/>
    </source>
</evidence>
<evidence type="ECO:0000313" key="2">
    <source>
        <dbReference type="EMBL" id="WDE10703.1"/>
    </source>
</evidence>